<evidence type="ECO:0000256" key="6">
    <source>
        <dbReference type="ARBA" id="ARBA00023098"/>
    </source>
</evidence>
<dbReference type="GO" id="GO:0047184">
    <property type="term" value="F:1-acylglycerophosphocholine O-acyltransferase activity"/>
    <property type="evidence" value="ECO:0007669"/>
    <property type="project" value="TreeGrafter"/>
</dbReference>
<evidence type="ECO:0000256" key="3">
    <source>
        <dbReference type="ARBA" id="ARBA00022679"/>
    </source>
</evidence>
<evidence type="ECO:0000256" key="9">
    <source>
        <dbReference type="ARBA" id="ARBA00023315"/>
    </source>
</evidence>
<dbReference type="Gene3D" id="1.25.40.10">
    <property type="entry name" value="Tetratricopeptide repeat domain"/>
    <property type="match status" value="1"/>
</dbReference>
<gene>
    <name evidence="13" type="ORF">HYPBUDRAFT_11194</name>
</gene>
<evidence type="ECO:0000313" key="14">
    <source>
        <dbReference type="Proteomes" id="UP000095085"/>
    </source>
</evidence>
<keyword evidence="3" id="KW-0808">Transferase</keyword>
<proteinExistence type="inferred from homology"/>
<dbReference type="InterPro" id="IPR011990">
    <property type="entry name" value="TPR-like_helical_dom_sf"/>
</dbReference>
<feature type="domain" description="Phospholipid/glycerol acyltransferase" evidence="12">
    <location>
        <begin position="71"/>
        <end position="262"/>
    </location>
</feature>
<dbReference type="GeneID" id="30993415"/>
<protein>
    <recommendedName>
        <fullName evidence="12">Phospholipid/glycerol acyltransferase domain-containing protein</fullName>
    </recommendedName>
</protein>
<dbReference type="SMART" id="SM00563">
    <property type="entry name" value="PlsC"/>
    <property type="match status" value="1"/>
</dbReference>
<dbReference type="InterPro" id="IPR002123">
    <property type="entry name" value="Plipid/glycerol_acylTrfase"/>
</dbReference>
<dbReference type="EMBL" id="KV454540">
    <property type="protein sequence ID" value="ODV68053.1"/>
    <property type="molecule type" value="Genomic_DNA"/>
</dbReference>
<keyword evidence="9" id="KW-0012">Acyltransferase</keyword>
<keyword evidence="5" id="KW-0999">Mitochondrion inner membrane</keyword>
<keyword evidence="14" id="KW-1185">Reference proteome</keyword>
<dbReference type="OrthoDB" id="193467at2759"/>
<reference evidence="14" key="1">
    <citation type="submission" date="2016-05" db="EMBL/GenBank/DDBJ databases">
        <title>Comparative genomics of biotechnologically important yeasts.</title>
        <authorList>
            <consortium name="DOE Joint Genome Institute"/>
            <person name="Riley R."/>
            <person name="Haridas S."/>
            <person name="Wolfe K.H."/>
            <person name="Lopes M.R."/>
            <person name="Hittinger C.T."/>
            <person name="Goker M."/>
            <person name="Salamov A."/>
            <person name="Wisecaver J."/>
            <person name="Long T.M."/>
            <person name="Aerts A.L."/>
            <person name="Barry K."/>
            <person name="Choi C."/>
            <person name="Clum A."/>
            <person name="Coughlan A.Y."/>
            <person name="Deshpande S."/>
            <person name="Douglass A.P."/>
            <person name="Hanson S.J."/>
            <person name="Klenk H.-P."/>
            <person name="Labutti K."/>
            <person name="Lapidus A."/>
            <person name="Lindquist E."/>
            <person name="Lipzen A."/>
            <person name="Meier-Kolthoff J.P."/>
            <person name="Ohm R.A."/>
            <person name="Otillar R.P."/>
            <person name="Pangilinan J."/>
            <person name="Peng Y."/>
            <person name="Rokas A."/>
            <person name="Rosa C.A."/>
            <person name="Scheuner C."/>
            <person name="Sibirny A.A."/>
            <person name="Slot J.C."/>
            <person name="Stielow J.B."/>
            <person name="Sun H."/>
            <person name="Kurtzman C.P."/>
            <person name="Blackwell M."/>
            <person name="Grigoriev I.V."/>
            <person name="Jeffries T.W."/>
        </authorList>
    </citation>
    <scope>NUCLEOTIDE SEQUENCE [LARGE SCALE GENOMIC DNA]</scope>
    <source>
        <strain evidence="14">NRRL Y-1933</strain>
    </source>
</reference>
<name>A0A1E4RLB5_9ASCO</name>
<dbReference type="PRINTS" id="PR00979">
    <property type="entry name" value="TAFAZZIN"/>
</dbReference>
<comment type="subcellular location">
    <subcellularLocation>
        <location evidence="1">Mitochondrion inner membrane</location>
        <topology evidence="1">Peripheral membrane protein</topology>
        <orientation evidence="1">Intermembrane side</orientation>
    </subcellularLocation>
    <subcellularLocation>
        <location evidence="10">Mitochondrion outer membrane</location>
        <topology evidence="10">Peripheral membrane protein</topology>
        <orientation evidence="10">Intermembrane side</orientation>
    </subcellularLocation>
</comment>
<comment type="catalytic activity">
    <reaction evidence="11">
        <text>1'-[1,2-diacyl-sn-glycero-3-phospho],3'-[1-acyl-sn-glycero-3-phospho]-glycerol + a 1,2-diacyl-sn-glycero-3-phosphocholine = a cardiolipin + a 1-acyl-sn-glycero-3-phosphocholine</text>
        <dbReference type="Rhea" id="RHEA:33731"/>
        <dbReference type="ChEBI" id="CHEBI:57643"/>
        <dbReference type="ChEBI" id="CHEBI:58168"/>
        <dbReference type="ChEBI" id="CHEBI:62237"/>
        <dbReference type="ChEBI" id="CHEBI:64743"/>
    </reaction>
    <physiologicalReaction direction="left-to-right" evidence="11">
        <dbReference type="Rhea" id="RHEA:33732"/>
    </physiologicalReaction>
    <physiologicalReaction direction="right-to-left" evidence="11">
        <dbReference type="Rhea" id="RHEA:33733"/>
    </physiologicalReaction>
</comment>
<dbReference type="GO" id="GO:0035965">
    <property type="term" value="P:cardiolipin acyl-chain remodeling"/>
    <property type="evidence" value="ECO:0007669"/>
    <property type="project" value="TreeGrafter"/>
</dbReference>
<sequence>MSFQDVLKRGDEFLSEYPRTSVFWNYASHATCLAMILNSKLLLNVLYKPRLHNIEKLDAALEKARLENRSLLTVMNHMSVVDDPTFYAALPMRFHTDIDTIRWGFGAHNICFSTPTLSWFFNLGKILGTKRFGAGPFQGSIDAAIRILSPDDTLDLEFTPGVKDEEKPNLIQEINKIGNVSTKTQQLVKTVKPSPESTNILMSKSPFIRNKTSWFHVFPEGFVLQLQEPHQNSMRYFKWGISRLILESTRAPVVVPIFTFGFEKIAPEDSADKGINRWLPANLGAEIHISIGDAFSDERIEHYRQKWRDLCKKYIDPKNPSELTKELMLGKKATELRSDLAAELRQAVLNIRESLGIFKPEDPRFKDPKFWKEYTRTEGMSDPNVKFIGKNWAIRRLQKHLPEFSEDESEKVYKFKKPNQPNQKKPIIIVEEPDIETNSKTSRILSDLNHYSKTTEIPKKLRRSILTSKFNDFVHNTPIFKVDDGSIQILNSAFLELFKLNDNTFLNGEGHYSGPVDFETLMQLFEKSSLALISSLDNSNNINMPAYMSSIVQFLVKSDIPNVPVKALVYVVDLAVAVRPNYFLDTLNLLVHSKSNLLTPEFMNSLIDYYEKKNEMNLEKYEQIFEVSNLNQEAKILDDYIYKKFILYIESLYSDEPPSVHEYKDPERNLYRIQSLITTKLTPSLLLDRFSPSILIHLSKLSYELDSVFPNQELKLFIIEIFKCLTSQPPEKLNLIFEEVRRELFKQDFEDESLVENLLLLSHSKYVESALLQQMLFEFIESNDVKFSPMLRFQNHIYNLYQNNFTQSESEIFDVTKQEVESFIESQNNTENELYYNDIYTRCIQSAMVSGKIEPRGYFTQTLTNYFKDNYHFEVTLYSYKYRLDKAIEAENHVSAVNIFEDSMQEFVDWSHSQDPSVHATLSSLATLICQKMNHINDIFPIFTKIKQQSSWQSQAPTICALATRMLEAEYVGDTIEMLKRELPPIKSESNLKLPLNEPYGQEYRKLFTILHNFVLNYTNETTHETNWALYCELHKYFHAPYESYLPAMKFFCDKDRMNASLLIFRQIKRLSELHGNHQHLPPLREMYLYLFQQFGDKLYEEGILEIHEHLKMDISLPKQDIYLQNCILNAYSNLQDVPKVRDLFLSMISDPKKFGGINEDTVQIMIKTYTYSDMMYVVEFWNNLSKFDIVPNYQIFKQYLIAHVYHGMAEEAMLLTEEMQDYGLELSSDTLLAMHNYCWETDKQKLIVDWAKEKHPAVWDEAVKSQLLKGATNYEPVNSLIEGGNIE</sequence>
<evidence type="ECO:0000256" key="4">
    <source>
        <dbReference type="ARBA" id="ARBA00022787"/>
    </source>
</evidence>
<dbReference type="PANTHER" id="PTHR12497">
    <property type="entry name" value="TAZ PROTEIN TAFAZZIN"/>
    <property type="match status" value="1"/>
</dbReference>
<accession>A0A1E4RLB5</accession>
<dbReference type="GO" id="GO:0007007">
    <property type="term" value="P:inner mitochondrial membrane organization"/>
    <property type="evidence" value="ECO:0007669"/>
    <property type="project" value="TreeGrafter"/>
</dbReference>
<keyword evidence="4" id="KW-1000">Mitochondrion outer membrane</keyword>
<comment type="similarity">
    <text evidence="2">Belongs to the taffazin family.</text>
</comment>
<dbReference type="InterPro" id="IPR000872">
    <property type="entry name" value="Tafazzin"/>
</dbReference>
<evidence type="ECO:0000256" key="10">
    <source>
        <dbReference type="ARBA" id="ARBA00024323"/>
    </source>
</evidence>
<keyword evidence="8" id="KW-0472">Membrane</keyword>
<dbReference type="GO" id="GO:0005743">
    <property type="term" value="C:mitochondrial inner membrane"/>
    <property type="evidence" value="ECO:0007669"/>
    <property type="project" value="UniProtKB-SubCell"/>
</dbReference>
<organism evidence="13 14">
    <name type="scientific">Hyphopichia burtonii NRRL Y-1933</name>
    <dbReference type="NCBI Taxonomy" id="984485"/>
    <lineage>
        <taxon>Eukaryota</taxon>
        <taxon>Fungi</taxon>
        <taxon>Dikarya</taxon>
        <taxon>Ascomycota</taxon>
        <taxon>Saccharomycotina</taxon>
        <taxon>Pichiomycetes</taxon>
        <taxon>Debaryomycetaceae</taxon>
        <taxon>Hyphopichia</taxon>
    </lineage>
</organism>
<evidence type="ECO:0000256" key="8">
    <source>
        <dbReference type="ARBA" id="ARBA00023136"/>
    </source>
</evidence>
<dbReference type="Proteomes" id="UP000095085">
    <property type="component" value="Unassembled WGS sequence"/>
</dbReference>
<dbReference type="STRING" id="984485.A0A1E4RLB5"/>
<evidence type="ECO:0000256" key="2">
    <source>
        <dbReference type="ARBA" id="ARBA00010524"/>
    </source>
</evidence>
<keyword evidence="7" id="KW-0496">Mitochondrion</keyword>
<evidence type="ECO:0000259" key="12">
    <source>
        <dbReference type="SMART" id="SM00563"/>
    </source>
</evidence>
<evidence type="ECO:0000256" key="11">
    <source>
        <dbReference type="ARBA" id="ARBA00047906"/>
    </source>
</evidence>
<evidence type="ECO:0000256" key="1">
    <source>
        <dbReference type="ARBA" id="ARBA00004137"/>
    </source>
</evidence>
<dbReference type="RefSeq" id="XP_020077120.1">
    <property type="nucleotide sequence ID" value="XM_020218865.1"/>
</dbReference>
<evidence type="ECO:0000313" key="13">
    <source>
        <dbReference type="EMBL" id="ODV68053.1"/>
    </source>
</evidence>
<evidence type="ECO:0000256" key="5">
    <source>
        <dbReference type="ARBA" id="ARBA00022792"/>
    </source>
</evidence>
<keyword evidence="6" id="KW-0443">Lipid metabolism</keyword>
<dbReference type="PANTHER" id="PTHR12497:SF0">
    <property type="entry name" value="TAFAZZIN"/>
    <property type="match status" value="1"/>
</dbReference>
<evidence type="ECO:0000256" key="7">
    <source>
        <dbReference type="ARBA" id="ARBA00023128"/>
    </source>
</evidence>
<dbReference type="GO" id="GO:0005741">
    <property type="term" value="C:mitochondrial outer membrane"/>
    <property type="evidence" value="ECO:0007669"/>
    <property type="project" value="UniProtKB-SubCell"/>
</dbReference>